<dbReference type="AlphaFoldDB" id="A0A8X6P8W6"/>
<name>A0A8X6P8W6_NEPPI</name>
<accession>A0A8X6P8W6</accession>
<dbReference type="Proteomes" id="UP000887013">
    <property type="component" value="Unassembled WGS sequence"/>
</dbReference>
<feature type="non-terminal residue" evidence="2">
    <location>
        <position position="1"/>
    </location>
</feature>
<reference evidence="2" key="1">
    <citation type="submission" date="2020-08" db="EMBL/GenBank/DDBJ databases">
        <title>Multicomponent nature underlies the extraordinary mechanical properties of spider dragline silk.</title>
        <authorList>
            <person name="Kono N."/>
            <person name="Nakamura H."/>
            <person name="Mori M."/>
            <person name="Yoshida Y."/>
            <person name="Ohtoshi R."/>
            <person name="Malay A.D."/>
            <person name="Moran D.A.P."/>
            <person name="Tomita M."/>
            <person name="Numata K."/>
            <person name="Arakawa K."/>
        </authorList>
    </citation>
    <scope>NUCLEOTIDE SEQUENCE</scope>
</reference>
<gene>
    <name evidence="2" type="ORF">NPIL_583901</name>
</gene>
<protein>
    <submittedName>
        <fullName evidence="2">Uncharacterized protein</fullName>
    </submittedName>
</protein>
<evidence type="ECO:0000313" key="3">
    <source>
        <dbReference type="Proteomes" id="UP000887013"/>
    </source>
</evidence>
<organism evidence="2 3">
    <name type="scientific">Nephila pilipes</name>
    <name type="common">Giant wood spider</name>
    <name type="synonym">Nephila maculata</name>
    <dbReference type="NCBI Taxonomy" id="299642"/>
    <lineage>
        <taxon>Eukaryota</taxon>
        <taxon>Metazoa</taxon>
        <taxon>Ecdysozoa</taxon>
        <taxon>Arthropoda</taxon>
        <taxon>Chelicerata</taxon>
        <taxon>Arachnida</taxon>
        <taxon>Araneae</taxon>
        <taxon>Araneomorphae</taxon>
        <taxon>Entelegynae</taxon>
        <taxon>Araneoidea</taxon>
        <taxon>Nephilidae</taxon>
        <taxon>Nephila</taxon>
    </lineage>
</organism>
<evidence type="ECO:0000313" key="2">
    <source>
        <dbReference type="EMBL" id="GFT54471.1"/>
    </source>
</evidence>
<proteinExistence type="predicted"/>
<comment type="caution">
    <text evidence="2">The sequence shown here is derived from an EMBL/GenBank/DDBJ whole genome shotgun (WGS) entry which is preliminary data.</text>
</comment>
<feature type="region of interest" description="Disordered" evidence="1">
    <location>
        <begin position="1"/>
        <end position="29"/>
    </location>
</feature>
<keyword evidence="3" id="KW-1185">Reference proteome</keyword>
<sequence length="29" mass="3034">LISPPPEISHEGVRRRSPSPAPKGGAQRG</sequence>
<dbReference type="EMBL" id="BMAW01112799">
    <property type="protein sequence ID" value="GFT54471.1"/>
    <property type="molecule type" value="Genomic_DNA"/>
</dbReference>
<evidence type="ECO:0000256" key="1">
    <source>
        <dbReference type="SAM" id="MobiDB-lite"/>
    </source>
</evidence>